<reference evidence="2 3" key="1">
    <citation type="submission" date="2020-08" db="EMBL/GenBank/DDBJ databases">
        <title>Genome public.</title>
        <authorList>
            <person name="Liu C."/>
            <person name="Sun Q."/>
        </authorList>
    </citation>
    <scope>NUCLEOTIDE SEQUENCE [LARGE SCALE GENOMIC DNA]</scope>
    <source>
        <strain evidence="2 3">M2</strain>
    </source>
</reference>
<accession>A0ABR7GJP2</accession>
<evidence type="ECO:0000313" key="3">
    <source>
        <dbReference type="Proteomes" id="UP000641741"/>
    </source>
</evidence>
<sequence>MTFFCVPLAAIFLLPQLFSGFLLPRQVETAVIHTTAGDVTRREFETSNSSFTQHIRTWTDAENTAVRSDRFAPVSGTQTHESSVLSVKGTGTMRTYDVKANRWSEAPLRAGTFPKGMYFIRADGGDSIIVTPLAYRDRGTGMIEYLPSSDGTLKVTKTADGFSLSVQSGSVPAGAFSDSLALTSRRQLFDWNDGDTLTHWQNYRFTDDNRWCWSGYYYTAPPEYYPNGENYFHALPGAYITCKMVRNAEDGACRMLGIAMLDVMRQQQNELGFIPSTAGSTWLKNDYGIEPGYYDTRFNTDLWLAVVNAAENYGVTEWLPQARKYADFLVQYAQEHHSSITTGDALLVQDYWHPNGEGLPTHTSLNHHSVEAVFLYRLSRAVGDDGYALVADRMVKGIEQTVSLWVRPDGNLHYSLSPAGVGGGADYPYLTYNDLVDLQTQYTARFHHPNSAVRMLAQTKLNWMQKNHVVILY</sequence>
<dbReference type="RefSeq" id="WP_186968811.1">
    <property type="nucleotide sequence ID" value="NZ_JACOPK010000001.1"/>
</dbReference>
<comment type="caution">
    <text evidence="2">The sequence shown here is derived from an EMBL/GenBank/DDBJ whole genome shotgun (WGS) entry which is preliminary data.</text>
</comment>
<feature type="signal peptide" evidence="1">
    <location>
        <begin position="1"/>
        <end position="19"/>
    </location>
</feature>
<protein>
    <recommendedName>
        <fullName evidence="4">D-glucuronyl C5-epimerase C-terminal domain-containing protein</fullName>
    </recommendedName>
</protein>
<dbReference type="Proteomes" id="UP000641741">
    <property type="component" value="Unassembled WGS sequence"/>
</dbReference>
<name>A0ABR7GJP2_9FIRM</name>
<evidence type="ECO:0000256" key="1">
    <source>
        <dbReference type="SAM" id="SignalP"/>
    </source>
</evidence>
<dbReference type="EMBL" id="JACOPK010000001">
    <property type="protein sequence ID" value="MBC5694515.1"/>
    <property type="molecule type" value="Genomic_DNA"/>
</dbReference>
<proteinExistence type="predicted"/>
<keyword evidence="3" id="KW-1185">Reference proteome</keyword>
<evidence type="ECO:0000313" key="2">
    <source>
        <dbReference type="EMBL" id="MBC5694515.1"/>
    </source>
</evidence>
<evidence type="ECO:0008006" key="4">
    <source>
        <dbReference type="Google" id="ProtNLM"/>
    </source>
</evidence>
<feature type="chain" id="PRO_5045281902" description="D-glucuronyl C5-epimerase C-terminal domain-containing protein" evidence="1">
    <location>
        <begin position="20"/>
        <end position="473"/>
    </location>
</feature>
<organism evidence="2 3">
    <name type="scientific">Agathobaculum hominis</name>
    <dbReference type="NCBI Taxonomy" id="2763014"/>
    <lineage>
        <taxon>Bacteria</taxon>
        <taxon>Bacillati</taxon>
        <taxon>Bacillota</taxon>
        <taxon>Clostridia</taxon>
        <taxon>Eubacteriales</taxon>
        <taxon>Butyricicoccaceae</taxon>
        <taxon>Agathobaculum</taxon>
    </lineage>
</organism>
<gene>
    <name evidence="2" type="ORF">H8S02_00890</name>
</gene>
<keyword evidence="1" id="KW-0732">Signal</keyword>